<dbReference type="EMBL" id="GBRH01171770">
    <property type="protein sequence ID" value="JAE26126.1"/>
    <property type="molecule type" value="Transcribed_RNA"/>
</dbReference>
<reference evidence="2" key="1">
    <citation type="submission" date="2014-09" db="EMBL/GenBank/DDBJ databases">
        <authorList>
            <person name="Magalhaes I.L.F."/>
            <person name="Oliveira U."/>
            <person name="Santos F.R."/>
            <person name="Vidigal T.H.D.A."/>
            <person name="Brescovit A.D."/>
            <person name="Santos A.J."/>
        </authorList>
    </citation>
    <scope>NUCLEOTIDE SEQUENCE</scope>
    <source>
        <tissue evidence="2">Shoot tissue taken approximately 20 cm above the soil surface</tissue>
    </source>
</reference>
<feature type="transmembrane region" description="Helical" evidence="1">
    <location>
        <begin position="15"/>
        <end position="37"/>
    </location>
</feature>
<reference evidence="2" key="2">
    <citation type="journal article" date="2015" name="Data Brief">
        <title>Shoot transcriptome of the giant reed, Arundo donax.</title>
        <authorList>
            <person name="Barrero R.A."/>
            <person name="Guerrero F.D."/>
            <person name="Moolhuijzen P."/>
            <person name="Goolsby J.A."/>
            <person name="Tidwell J."/>
            <person name="Bellgard S.E."/>
            <person name="Bellgard M.I."/>
        </authorList>
    </citation>
    <scope>NUCLEOTIDE SEQUENCE</scope>
    <source>
        <tissue evidence="2">Shoot tissue taken approximately 20 cm above the soil surface</tissue>
    </source>
</reference>
<organism evidence="2">
    <name type="scientific">Arundo donax</name>
    <name type="common">Giant reed</name>
    <name type="synonym">Donax arundinaceus</name>
    <dbReference type="NCBI Taxonomy" id="35708"/>
    <lineage>
        <taxon>Eukaryota</taxon>
        <taxon>Viridiplantae</taxon>
        <taxon>Streptophyta</taxon>
        <taxon>Embryophyta</taxon>
        <taxon>Tracheophyta</taxon>
        <taxon>Spermatophyta</taxon>
        <taxon>Magnoliopsida</taxon>
        <taxon>Liliopsida</taxon>
        <taxon>Poales</taxon>
        <taxon>Poaceae</taxon>
        <taxon>PACMAD clade</taxon>
        <taxon>Arundinoideae</taxon>
        <taxon>Arundineae</taxon>
        <taxon>Arundo</taxon>
    </lineage>
</organism>
<keyword evidence="1" id="KW-0472">Membrane</keyword>
<keyword evidence="1" id="KW-1133">Transmembrane helix</keyword>
<proteinExistence type="predicted"/>
<dbReference type="AlphaFoldDB" id="A0A0A9GU91"/>
<keyword evidence="1" id="KW-0812">Transmembrane</keyword>
<sequence length="44" mass="5034">MLGPGHNDRASCQPIWHGLCGHLYSVPTLALFLLWIFGKRNERK</sequence>
<evidence type="ECO:0000313" key="2">
    <source>
        <dbReference type="EMBL" id="JAE26126.1"/>
    </source>
</evidence>
<evidence type="ECO:0000256" key="1">
    <source>
        <dbReference type="SAM" id="Phobius"/>
    </source>
</evidence>
<protein>
    <submittedName>
        <fullName evidence="2">Uncharacterized protein</fullName>
    </submittedName>
</protein>
<accession>A0A0A9GU91</accession>
<name>A0A0A9GU91_ARUDO</name>